<keyword evidence="6" id="KW-1185">Reference proteome</keyword>
<name>A0ABT7ZXC5_9FLAO</name>
<evidence type="ECO:0000313" key="5">
    <source>
        <dbReference type="EMBL" id="MDN3493648.1"/>
    </source>
</evidence>
<feature type="chain" id="PRO_5045998403" evidence="3">
    <location>
        <begin position="24"/>
        <end position="663"/>
    </location>
</feature>
<evidence type="ECO:0000259" key="4">
    <source>
        <dbReference type="Pfam" id="PF18962"/>
    </source>
</evidence>
<dbReference type="NCBIfam" id="TIGR04183">
    <property type="entry name" value="Por_Secre_tail"/>
    <property type="match status" value="1"/>
</dbReference>
<gene>
    <name evidence="5" type="ORF">QMA06_13060</name>
</gene>
<feature type="domain" description="Secretion system C-terminal sorting" evidence="4">
    <location>
        <begin position="597"/>
        <end position="657"/>
    </location>
</feature>
<dbReference type="Pfam" id="PF18962">
    <property type="entry name" value="Por_Secre_tail"/>
    <property type="match status" value="1"/>
</dbReference>
<feature type="compositionally biased region" description="Polar residues" evidence="2">
    <location>
        <begin position="37"/>
        <end position="49"/>
    </location>
</feature>
<sequence length="663" mass="72693">MKKSTFICLLLLPILSSSQINLNQIDDFEGFTTENWTKGNSSSLPNENILTDGPSGTDDNYLRVQSNGGSGSDSNLTTFNNSQWQGDYVDAGVTYISMDVRNSGSNVIILRLAFKNDNWTNDPKWSSTNGIAVVPGEGWQTIVFPIDENSLTRLGHNNSYNGDFGDISEVRIIHNDAPSWGGDSIEAILDIDNIQARDNDMGTVDTGEPKISLNLIDDFEGVTVENWTKGTSSSLLNQNIITDGPTGTDDNFLRVQSNGGSGSDSKLVTFNNAQWLGDYVDAGVTYISMDVRNTGSNLITLRLAFENDNWTNDPKWSSTNGIAVVPGEGWQTIIFPIDENSLTRLGHNNSYNGDFGDITEVRIIHNDAPSWEGDSIEATLDIDNIQARNSDMGLADSGKSKISLNLIDDFEGVTVENWTKGTSSSLLNQNISTDGPTGTDDNFLRVQSNGGSGSDSKLVTFNNAQWLGDYVDAGVTYISMDVRNSGSNVIILRLAFENDNWTNDPKWSSIDPIAVVPGQGWQTIVFPIDENSLTRLGHTGSYNGSFGAITEIRILHNDTPSWEADAIEAILDIDNIQARDENLSIVDVDRPSQIIKVYPIPASAFIHIEGISEEVEYLVFDINGKIVMKGKATNQNRINIQNLVKGTYFLNITSYNTFKFVKD</sequence>
<proteinExistence type="predicted"/>
<feature type="signal peptide" evidence="3">
    <location>
        <begin position="1"/>
        <end position="23"/>
    </location>
</feature>
<feature type="region of interest" description="Disordered" evidence="2">
    <location>
        <begin position="37"/>
        <end position="57"/>
    </location>
</feature>
<reference evidence="5 6" key="1">
    <citation type="journal article" date="2023" name="Int. J. Syst. Evol. Microbiol.">
        <title>Winogradskyella bathintestinalis sp. nov., isolated from the intestine of the deep-sea loosejaw dragonfish, Malacosteus niger.</title>
        <authorList>
            <person name="Uniacke-Lowe S."/>
            <person name="Johnson C.N."/>
            <person name="Stanton C."/>
            <person name="Hill C."/>
            <person name="Ross P."/>
        </authorList>
    </citation>
    <scope>NUCLEOTIDE SEQUENCE [LARGE SCALE GENOMIC DNA]</scope>
    <source>
        <strain evidence="5 6">APC 3343</strain>
    </source>
</reference>
<evidence type="ECO:0000256" key="2">
    <source>
        <dbReference type="SAM" id="MobiDB-lite"/>
    </source>
</evidence>
<evidence type="ECO:0000313" key="6">
    <source>
        <dbReference type="Proteomes" id="UP001231197"/>
    </source>
</evidence>
<protein>
    <submittedName>
        <fullName evidence="5">T9SS type A sorting domain-containing protein</fullName>
    </submittedName>
</protein>
<accession>A0ABT7ZXC5</accession>
<organism evidence="5 6">
    <name type="scientific">Winogradskyella bathintestinalis</name>
    <dbReference type="NCBI Taxonomy" id="3035208"/>
    <lineage>
        <taxon>Bacteria</taxon>
        <taxon>Pseudomonadati</taxon>
        <taxon>Bacteroidota</taxon>
        <taxon>Flavobacteriia</taxon>
        <taxon>Flavobacteriales</taxon>
        <taxon>Flavobacteriaceae</taxon>
        <taxon>Winogradskyella</taxon>
    </lineage>
</organism>
<dbReference type="Proteomes" id="UP001231197">
    <property type="component" value="Unassembled WGS sequence"/>
</dbReference>
<dbReference type="InterPro" id="IPR026444">
    <property type="entry name" value="Secre_tail"/>
</dbReference>
<evidence type="ECO:0000256" key="1">
    <source>
        <dbReference type="ARBA" id="ARBA00022729"/>
    </source>
</evidence>
<keyword evidence="1 3" id="KW-0732">Signal</keyword>
<dbReference type="RefSeq" id="WP_290207318.1">
    <property type="nucleotide sequence ID" value="NZ_JASDDK010000005.1"/>
</dbReference>
<evidence type="ECO:0000256" key="3">
    <source>
        <dbReference type="SAM" id="SignalP"/>
    </source>
</evidence>
<comment type="caution">
    <text evidence="5">The sequence shown here is derived from an EMBL/GenBank/DDBJ whole genome shotgun (WGS) entry which is preliminary data.</text>
</comment>
<dbReference type="EMBL" id="JASDDK010000005">
    <property type="protein sequence ID" value="MDN3493648.1"/>
    <property type="molecule type" value="Genomic_DNA"/>
</dbReference>